<dbReference type="Proteomes" id="UP001275440">
    <property type="component" value="Unassembled WGS sequence"/>
</dbReference>
<reference evidence="2 3" key="1">
    <citation type="submission" date="2019-10" db="EMBL/GenBank/DDBJ databases">
        <title>Draft Genome Assembly of Rhodococcus zopfii DSM44189.</title>
        <authorList>
            <person name="Sutton J.M."/>
            <person name="Akob D.M."/>
            <person name="Bushman T.J."/>
        </authorList>
    </citation>
    <scope>NUCLEOTIDE SEQUENCE [LARGE SCALE GENOMIC DNA]</scope>
    <source>
        <strain evidence="2 3">DSM 44189</strain>
    </source>
</reference>
<keyword evidence="3" id="KW-1185">Reference proteome</keyword>
<evidence type="ECO:0000256" key="1">
    <source>
        <dbReference type="SAM" id="SignalP"/>
    </source>
</evidence>
<evidence type="ECO:0008006" key="4">
    <source>
        <dbReference type="Google" id="ProtNLM"/>
    </source>
</evidence>
<name>A0ABU3WM10_9NOCA</name>
<accession>A0ABU3WM10</accession>
<gene>
    <name evidence="2" type="ORF">F8M49_01865</name>
</gene>
<evidence type="ECO:0000313" key="3">
    <source>
        <dbReference type="Proteomes" id="UP001275440"/>
    </source>
</evidence>
<comment type="caution">
    <text evidence="2">The sequence shown here is derived from an EMBL/GenBank/DDBJ whole genome shotgun (WGS) entry which is preliminary data.</text>
</comment>
<feature type="signal peptide" evidence="1">
    <location>
        <begin position="1"/>
        <end position="24"/>
    </location>
</feature>
<proteinExistence type="predicted"/>
<feature type="chain" id="PRO_5045921266" description="PASTA domain-containing protein" evidence="1">
    <location>
        <begin position="25"/>
        <end position="105"/>
    </location>
</feature>
<evidence type="ECO:0000313" key="2">
    <source>
        <dbReference type="EMBL" id="MDV2474473.1"/>
    </source>
</evidence>
<keyword evidence="1" id="KW-0732">Signal</keyword>
<dbReference type="EMBL" id="WBMO01000001">
    <property type="protein sequence ID" value="MDV2474473.1"/>
    <property type="molecule type" value="Genomic_DNA"/>
</dbReference>
<organism evidence="2 3">
    <name type="scientific">Rhodococcus zopfii</name>
    <dbReference type="NCBI Taxonomy" id="43772"/>
    <lineage>
        <taxon>Bacteria</taxon>
        <taxon>Bacillati</taxon>
        <taxon>Actinomycetota</taxon>
        <taxon>Actinomycetes</taxon>
        <taxon>Mycobacteriales</taxon>
        <taxon>Nocardiaceae</taxon>
        <taxon>Rhodococcus</taxon>
    </lineage>
</organism>
<sequence>MTSAAAVTAATAAALLLAGPAASAEPVPSVVGMSESTARATLTEEGVPYTVLNRSGSASASCTVTEQRDRGYRTETDMVYDHDDHEFDRVETQVWRGIGLVVLCN</sequence>
<protein>
    <recommendedName>
        <fullName evidence="4">PASTA domain-containing protein</fullName>
    </recommendedName>
</protein>